<reference evidence="1" key="1">
    <citation type="submission" date="2014-09" db="EMBL/GenBank/DDBJ databases">
        <authorList>
            <person name="Magalhaes I.L.F."/>
            <person name="Oliveira U."/>
            <person name="Santos F.R."/>
            <person name="Vidigal T.H.D.A."/>
            <person name="Brescovit A.D."/>
            <person name="Santos A.J."/>
        </authorList>
    </citation>
    <scope>NUCLEOTIDE SEQUENCE</scope>
    <source>
        <tissue evidence="1">Shoot tissue taken approximately 20 cm above the soil surface</tissue>
    </source>
</reference>
<dbReference type="AlphaFoldDB" id="A0A0A9EKC2"/>
<name>A0A0A9EKC2_ARUDO</name>
<organism evidence="1">
    <name type="scientific">Arundo donax</name>
    <name type="common">Giant reed</name>
    <name type="synonym">Donax arundinaceus</name>
    <dbReference type="NCBI Taxonomy" id="35708"/>
    <lineage>
        <taxon>Eukaryota</taxon>
        <taxon>Viridiplantae</taxon>
        <taxon>Streptophyta</taxon>
        <taxon>Embryophyta</taxon>
        <taxon>Tracheophyta</taxon>
        <taxon>Spermatophyta</taxon>
        <taxon>Magnoliopsida</taxon>
        <taxon>Liliopsida</taxon>
        <taxon>Poales</taxon>
        <taxon>Poaceae</taxon>
        <taxon>PACMAD clade</taxon>
        <taxon>Arundinoideae</taxon>
        <taxon>Arundineae</taxon>
        <taxon>Arundo</taxon>
    </lineage>
</organism>
<evidence type="ECO:0000313" key="1">
    <source>
        <dbReference type="EMBL" id="JAE01155.1"/>
    </source>
</evidence>
<reference evidence="1" key="2">
    <citation type="journal article" date="2015" name="Data Brief">
        <title>Shoot transcriptome of the giant reed, Arundo donax.</title>
        <authorList>
            <person name="Barrero R.A."/>
            <person name="Guerrero F.D."/>
            <person name="Moolhuijzen P."/>
            <person name="Goolsby J.A."/>
            <person name="Tidwell J."/>
            <person name="Bellgard S.E."/>
            <person name="Bellgard M.I."/>
        </authorList>
    </citation>
    <scope>NUCLEOTIDE SEQUENCE</scope>
    <source>
        <tissue evidence="1">Shoot tissue taken approximately 20 cm above the soil surface</tissue>
    </source>
</reference>
<dbReference type="EMBL" id="GBRH01196741">
    <property type="protein sequence ID" value="JAE01155.1"/>
    <property type="molecule type" value="Transcribed_RNA"/>
</dbReference>
<accession>A0A0A9EKC2</accession>
<proteinExistence type="predicted"/>
<protein>
    <submittedName>
        <fullName evidence="1">AW257883</fullName>
    </submittedName>
</protein>
<sequence length="29" mass="3444">MIHRYIKVPQCLCRTNITYNDTVTTSSRE</sequence>